<evidence type="ECO:0000256" key="4">
    <source>
        <dbReference type="ARBA" id="ARBA00022759"/>
    </source>
</evidence>
<keyword evidence="3" id="KW-0540">Nuclease</keyword>
<keyword evidence="6" id="KW-0695">RNA-directed DNA polymerase</keyword>
<evidence type="ECO:0000256" key="5">
    <source>
        <dbReference type="ARBA" id="ARBA00022801"/>
    </source>
</evidence>
<keyword evidence="1" id="KW-0808">Transferase</keyword>
<evidence type="ECO:0000256" key="3">
    <source>
        <dbReference type="ARBA" id="ARBA00022722"/>
    </source>
</evidence>
<dbReference type="InterPro" id="IPR043502">
    <property type="entry name" value="DNA/RNA_pol_sf"/>
</dbReference>
<dbReference type="Pfam" id="PF17917">
    <property type="entry name" value="RT_RNaseH"/>
    <property type="match status" value="1"/>
</dbReference>
<reference evidence="8 9" key="1">
    <citation type="submission" date="2023-02" db="EMBL/GenBank/DDBJ databases">
        <title>LHISI_Scaffold_Assembly.</title>
        <authorList>
            <person name="Stuart O.P."/>
            <person name="Cleave R."/>
            <person name="Magrath M.J.L."/>
            <person name="Mikheyev A.S."/>
        </authorList>
    </citation>
    <scope>NUCLEOTIDE SEQUENCE [LARGE SCALE GENOMIC DNA]</scope>
    <source>
        <strain evidence="8">Daus_M_001</strain>
        <tissue evidence="8">Leg muscle</tissue>
    </source>
</reference>
<keyword evidence="2" id="KW-0548">Nucleotidyltransferase</keyword>
<dbReference type="Proteomes" id="UP001159363">
    <property type="component" value="Chromosome 4"/>
</dbReference>
<accession>A0ABQ9HJZ3</accession>
<evidence type="ECO:0000256" key="6">
    <source>
        <dbReference type="ARBA" id="ARBA00022918"/>
    </source>
</evidence>
<dbReference type="InterPro" id="IPR041373">
    <property type="entry name" value="RT_RNaseH"/>
</dbReference>
<dbReference type="SUPFAM" id="SSF56672">
    <property type="entry name" value="DNA/RNA polymerases"/>
    <property type="match status" value="1"/>
</dbReference>
<gene>
    <name evidence="8" type="ORF">PR048_016524</name>
</gene>
<proteinExistence type="predicted"/>
<dbReference type="InterPro" id="IPR050951">
    <property type="entry name" value="Retrovirus_Pol_polyprotein"/>
</dbReference>
<evidence type="ECO:0000313" key="9">
    <source>
        <dbReference type="Proteomes" id="UP001159363"/>
    </source>
</evidence>
<protein>
    <recommendedName>
        <fullName evidence="7">Reverse transcriptase RNase H-like domain-containing protein</fullName>
    </recommendedName>
</protein>
<evidence type="ECO:0000313" key="8">
    <source>
        <dbReference type="EMBL" id="KAJ8884666.1"/>
    </source>
</evidence>
<comment type="caution">
    <text evidence="8">The sequence shown here is derived from an EMBL/GenBank/DDBJ whole genome shotgun (WGS) entry which is preliminary data.</text>
</comment>
<feature type="domain" description="Reverse transcriptase RNase H-like" evidence="7">
    <location>
        <begin position="2"/>
        <end position="54"/>
    </location>
</feature>
<evidence type="ECO:0000259" key="7">
    <source>
        <dbReference type="Pfam" id="PF17917"/>
    </source>
</evidence>
<name>A0ABQ9HJZ3_9NEOP</name>
<sequence>MTTTECKYAQIDKEALSIIVRVKKFHNFLYERKFEIRTDHKPLLGLFTANQVANISLPWMLCRSIMLSGYEFELCYRLGPSIANANDLSRLPRPTPESKVLTPMEVVVLEALDAPPYTELTGADPVPSRGCTWVLKGWSSGNQEEEYVLFVRRQHKFTVHRGCLWWSTCVVIPPERQGFILQTLHASHQGIV</sequence>
<organism evidence="8 9">
    <name type="scientific">Dryococelus australis</name>
    <dbReference type="NCBI Taxonomy" id="614101"/>
    <lineage>
        <taxon>Eukaryota</taxon>
        <taxon>Metazoa</taxon>
        <taxon>Ecdysozoa</taxon>
        <taxon>Arthropoda</taxon>
        <taxon>Hexapoda</taxon>
        <taxon>Insecta</taxon>
        <taxon>Pterygota</taxon>
        <taxon>Neoptera</taxon>
        <taxon>Polyneoptera</taxon>
        <taxon>Phasmatodea</taxon>
        <taxon>Verophasmatodea</taxon>
        <taxon>Anareolatae</taxon>
        <taxon>Phasmatidae</taxon>
        <taxon>Eurycanthinae</taxon>
        <taxon>Dryococelus</taxon>
    </lineage>
</organism>
<dbReference type="PANTHER" id="PTHR37984">
    <property type="entry name" value="PROTEIN CBG26694"/>
    <property type="match status" value="1"/>
</dbReference>
<keyword evidence="9" id="KW-1185">Reference proteome</keyword>
<evidence type="ECO:0000256" key="2">
    <source>
        <dbReference type="ARBA" id="ARBA00022695"/>
    </source>
</evidence>
<keyword evidence="5" id="KW-0378">Hydrolase</keyword>
<dbReference type="PANTHER" id="PTHR37984:SF12">
    <property type="entry name" value="RIBONUCLEASE H"/>
    <property type="match status" value="1"/>
</dbReference>
<evidence type="ECO:0000256" key="1">
    <source>
        <dbReference type="ARBA" id="ARBA00022679"/>
    </source>
</evidence>
<keyword evidence="4" id="KW-0255">Endonuclease</keyword>
<dbReference type="EMBL" id="JARBHB010000005">
    <property type="protein sequence ID" value="KAJ8884666.1"/>
    <property type="molecule type" value="Genomic_DNA"/>
</dbReference>